<reference evidence="3 4" key="1">
    <citation type="submission" date="2020-03" db="EMBL/GenBank/DDBJ databases">
        <title>Dissostichus mawsoni Genome sequencing and assembly.</title>
        <authorList>
            <person name="Park H."/>
        </authorList>
    </citation>
    <scope>NUCLEOTIDE SEQUENCE [LARGE SCALE GENOMIC DNA]</scope>
    <source>
        <strain evidence="3">DM0001</strain>
        <tissue evidence="3">Muscle</tissue>
    </source>
</reference>
<protein>
    <submittedName>
        <fullName evidence="3">Uncharacterized protein</fullName>
    </submittedName>
</protein>
<keyword evidence="2" id="KW-1133">Transmembrane helix</keyword>
<evidence type="ECO:0000313" key="4">
    <source>
        <dbReference type="Proteomes" id="UP000518266"/>
    </source>
</evidence>
<evidence type="ECO:0000256" key="2">
    <source>
        <dbReference type="SAM" id="Phobius"/>
    </source>
</evidence>
<keyword evidence="2" id="KW-0472">Membrane</keyword>
<feature type="compositionally biased region" description="Pro residues" evidence="1">
    <location>
        <begin position="94"/>
        <end position="110"/>
    </location>
</feature>
<dbReference type="EMBL" id="JAAKFY010000002">
    <property type="protein sequence ID" value="KAF3860957.1"/>
    <property type="molecule type" value="Genomic_DNA"/>
</dbReference>
<feature type="region of interest" description="Disordered" evidence="1">
    <location>
        <begin position="1"/>
        <end position="119"/>
    </location>
</feature>
<gene>
    <name evidence="3" type="ORF">F7725_001212</name>
</gene>
<comment type="caution">
    <text evidence="3">The sequence shown here is derived from an EMBL/GenBank/DDBJ whole genome shotgun (WGS) entry which is preliminary data.</text>
</comment>
<dbReference type="Proteomes" id="UP000518266">
    <property type="component" value="Unassembled WGS sequence"/>
</dbReference>
<keyword evidence="4" id="KW-1185">Reference proteome</keyword>
<sequence>MHHAGVGHLKQQVVCQLPPSRGGASSPEPSQRPPALLKLPGQQEGGGGARRRHGHRTGIYTRQVRNSQNPSSPVLLSPSSIDSPRKSESLSSPDPSPSPPSSPPPPPAPPLSKHSVPPSRSLRLPAARFKLLLFLFVLSTCCFLLWSSRLTVFKQRALQTVQQPRRHEGGGGGGGAEETTEEVINQWLQAY</sequence>
<evidence type="ECO:0000256" key="1">
    <source>
        <dbReference type="SAM" id="MobiDB-lite"/>
    </source>
</evidence>
<organism evidence="3 4">
    <name type="scientific">Dissostichus mawsoni</name>
    <name type="common">Antarctic cod</name>
    <dbReference type="NCBI Taxonomy" id="36200"/>
    <lineage>
        <taxon>Eukaryota</taxon>
        <taxon>Metazoa</taxon>
        <taxon>Chordata</taxon>
        <taxon>Craniata</taxon>
        <taxon>Vertebrata</taxon>
        <taxon>Euteleostomi</taxon>
        <taxon>Actinopterygii</taxon>
        <taxon>Neopterygii</taxon>
        <taxon>Teleostei</taxon>
        <taxon>Neoteleostei</taxon>
        <taxon>Acanthomorphata</taxon>
        <taxon>Eupercaria</taxon>
        <taxon>Perciformes</taxon>
        <taxon>Notothenioidei</taxon>
        <taxon>Nototheniidae</taxon>
        <taxon>Dissostichus</taxon>
    </lineage>
</organism>
<name>A0A7J5ZJT4_DISMA</name>
<feature type="compositionally biased region" description="Low complexity" evidence="1">
    <location>
        <begin position="67"/>
        <end position="82"/>
    </location>
</feature>
<evidence type="ECO:0000313" key="3">
    <source>
        <dbReference type="EMBL" id="KAF3860957.1"/>
    </source>
</evidence>
<proteinExistence type="predicted"/>
<feature type="transmembrane region" description="Helical" evidence="2">
    <location>
        <begin position="129"/>
        <end position="146"/>
    </location>
</feature>
<keyword evidence="2" id="KW-0812">Transmembrane</keyword>
<dbReference type="AlphaFoldDB" id="A0A7J5ZJT4"/>
<accession>A0A7J5ZJT4</accession>